<feature type="transmembrane region" description="Helical" evidence="9">
    <location>
        <begin position="83"/>
        <end position="106"/>
    </location>
</feature>
<dbReference type="EMBL" id="JTJM01000009">
    <property type="protein sequence ID" value="OBW93455.1"/>
    <property type="molecule type" value="Genomic_DNA"/>
</dbReference>
<keyword evidence="4 9" id="KW-0808">Transferase</keyword>
<name>A0A1A7NV47_9PAST</name>
<dbReference type="InterPro" id="IPR003010">
    <property type="entry name" value="C-N_Hydrolase"/>
</dbReference>
<dbReference type="GO" id="GO:0005886">
    <property type="term" value="C:plasma membrane"/>
    <property type="evidence" value="ECO:0007669"/>
    <property type="project" value="UniProtKB-SubCell"/>
</dbReference>
<feature type="transmembrane region" description="Helical" evidence="9">
    <location>
        <begin position="484"/>
        <end position="506"/>
    </location>
</feature>
<comment type="similarity">
    <text evidence="2 9">Belongs to the CN hydrolase family. Apolipoprotein N-acyltransferase subfamily.</text>
</comment>
<feature type="transmembrane region" description="Helical" evidence="9">
    <location>
        <begin position="115"/>
        <end position="132"/>
    </location>
</feature>
<comment type="pathway">
    <text evidence="9">Protein modification; lipoprotein biosynthesis (N-acyl transfer).</text>
</comment>
<dbReference type="Pfam" id="PF00795">
    <property type="entry name" value="CN_hydrolase"/>
    <property type="match status" value="1"/>
</dbReference>
<evidence type="ECO:0000256" key="9">
    <source>
        <dbReference type="HAMAP-Rule" id="MF_01148"/>
    </source>
</evidence>
<evidence type="ECO:0000256" key="4">
    <source>
        <dbReference type="ARBA" id="ARBA00022679"/>
    </source>
</evidence>
<evidence type="ECO:0000256" key="8">
    <source>
        <dbReference type="ARBA" id="ARBA00023315"/>
    </source>
</evidence>
<dbReference type="RefSeq" id="WP_065238788.1">
    <property type="nucleotide sequence ID" value="NZ_JTJM01000009.1"/>
</dbReference>
<evidence type="ECO:0000313" key="12">
    <source>
        <dbReference type="Proteomes" id="UP000243558"/>
    </source>
</evidence>
<dbReference type="GO" id="GO:0016410">
    <property type="term" value="F:N-acyltransferase activity"/>
    <property type="evidence" value="ECO:0007669"/>
    <property type="project" value="UniProtKB-UniRule"/>
</dbReference>
<dbReference type="Proteomes" id="UP000243558">
    <property type="component" value="Unassembled WGS sequence"/>
</dbReference>
<protein>
    <recommendedName>
        <fullName evidence="9">Apolipoprotein N-acyltransferase</fullName>
        <shortName evidence="9">ALP N-acyltransferase</shortName>
        <ecNumber evidence="9">2.3.1.269</ecNumber>
    </recommendedName>
</protein>
<dbReference type="NCBIfam" id="TIGR00546">
    <property type="entry name" value="lnt"/>
    <property type="match status" value="1"/>
</dbReference>
<sequence length="516" mass="58327">MPQYLFPLFSILGGILGVFAYAPFNYSFLAFISLFILLACIKYSKTTKQALLSAFLWGLSYFTFGLNWIHISISQFGGLSLPVAYILVVLLAAYLALFPTVFTYLIRKLHISQSILFAILWTFTEFLRGWLFSGFPWLQFGYTQIDTFFAGIAPFFGVQGITFVMIWLSALVLNVIDSLFSKQPRHLLLISSQSLLAIVLIALSYYSQQISFIKENTAEKPLTITLVQGNIEQQYKWDPDYIYQSLDIHKNLLEPHLGKSDIIILPESVLPLLENQLEPYIAMLSRFAQQSNTAILLGTIYQKPNTDQLFNSLIALNPEQPYTIDSAPRYLKHHLVPFGEYIPLPFVKELFNIPFSDMSEGSYTQAPLTVKGANFANAICYEIIFDRQVQHSVQNNSDFILTVSNDAWFGTSIGPWQHFQMARMRALELGKPLIRDTNTGVTAFIDPHGKIISQAPQFKPTTLTAEIYKTIGKTPFSVFGNTPLYLLSIILLVLHLLASFAGKVLLRKVQLSNSKE</sequence>
<feature type="transmembrane region" description="Helical" evidence="9">
    <location>
        <begin position="50"/>
        <end position="71"/>
    </location>
</feature>
<gene>
    <name evidence="9" type="primary">lnt</name>
    <name evidence="11" type="ORF">QV01_02295</name>
</gene>
<evidence type="ECO:0000256" key="3">
    <source>
        <dbReference type="ARBA" id="ARBA00022475"/>
    </source>
</evidence>
<feature type="domain" description="CN hydrolase" evidence="10">
    <location>
        <begin position="227"/>
        <end position="469"/>
    </location>
</feature>
<dbReference type="PANTHER" id="PTHR38686">
    <property type="entry name" value="APOLIPOPROTEIN N-ACYLTRANSFERASE"/>
    <property type="match status" value="1"/>
</dbReference>
<dbReference type="SUPFAM" id="SSF56317">
    <property type="entry name" value="Carbon-nitrogen hydrolase"/>
    <property type="match status" value="1"/>
</dbReference>
<dbReference type="PANTHER" id="PTHR38686:SF1">
    <property type="entry name" value="APOLIPOPROTEIN N-ACYLTRANSFERASE"/>
    <property type="match status" value="1"/>
</dbReference>
<dbReference type="PATRIC" id="fig|505345.7.peg.462"/>
<evidence type="ECO:0000256" key="2">
    <source>
        <dbReference type="ARBA" id="ARBA00010065"/>
    </source>
</evidence>
<evidence type="ECO:0000256" key="1">
    <source>
        <dbReference type="ARBA" id="ARBA00004651"/>
    </source>
</evidence>
<feature type="transmembrane region" description="Helical" evidence="9">
    <location>
        <begin position="187"/>
        <end position="206"/>
    </location>
</feature>
<dbReference type="UniPathway" id="UPA00666"/>
<dbReference type="CDD" id="cd07571">
    <property type="entry name" value="ALP_N-acyl_transferase"/>
    <property type="match status" value="1"/>
</dbReference>
<dbReference type="AlphaFoldDB" id="A0A1A7NV47"/>
<dbReference type="InterPro" id="IPR004563">
    <property type="entry name" value="Apolipo_AcylTrfase"/>
</dbReference>
<evidence type="ECO:0000259" key="10">
    <source>
        <dbReference type="PROSITE" id="PS50263"/>
    </source>
</evidence>
<feature type="transmembrane region" description="Helical" evidence="9">
    <location>
        <begin position="6"/>
        <end position="38"/>
    </location>
</feature>
<proteinExistence type="inferred from homology"/>
<comment type="caution">
    <text evidence="11">The sequence shown here is derived from an EMBL/GenBank/DDBJ whole genome shotgun (WGS) entry which is preliminary data.</text>
</comment>
<keyword evidence="3 9" id="KW-1003">Cell membrane</keyword>
<keyword evidence="5 9" id="KW-0812">Transmembrane</keyword>
<evidence type="ECO:0000256" key="6">
    <source>
        <dbReference type="ARBA" id="ARBA00022989"/>
    </source>
</evidence>
<keyword evidence="7 9" id="KW-0472">Membrane</keyword>
<dbReference type="PROSITE" id="PS50263">
    <property type="entry name" value="CN_HYDROLASE"/>
    <property type="match status" value="1"/>
</dbReference>
<evidence type="ECO:0000256" key="7">
    <source>
        <dbReference type="ARBA" id="ARBA00023136"/>
    </source>
</evidence>
<dbReference type="HAMAP" id="MF_01148">
    <property type="entry name" value="Lnt"/>
    <property type="match status" value="1"/>
</dbReference>
<dbReference type="GO" id="GO:0042158">
    <property type="term" value="P:lipoprotein biosynthetic process"/>
    <property type="evidence" value="ECO:0007669"/>
    <property type="project" value="UniProtKB-UniRule"/>
</dbReference>
<dbReference type="Gene3D" id="3.60.110.10">
    <property type="entry name" value="Carbon-nitrogen hydrolase"/>
    <property type="match status" value="1"/>
</dbReference>
<accession>A0A1A7NV47</accession>
<feature type="transmembrane region" description="Helical" evidence="9">
    <location>
        <begin position="152"/>
        <end position="175"/>
    </location>
</feature>
<organism evidence="11 12">
    <name type="scientific">Gallibacterium genomosp. 3</name>
    <dbReference type="NCBI Taxonomy" id="505345"/>
    <lineage>
        <taxon>Bacteria</taxon>
        <taxon>Pseudomonadati</taxon>
        <taxon>Pseudomonadota</taxon>
        <taxon>Gammaproteobacteria</taxon>
        <taxon>Pasteurellales</taxon>
        <taxon>Pasteurellaceae</taxon>
        <taxon>Gallibacterium</taxon>
    </lineage>
</organism>
<comment type="function">
    <text evidence="9">Catalyzes the phospholipid dependent N-acylation of the N-terminal cysteine of apolipoprotein, the last step in lipoprotein maturation.</text>
</comment>
<reference evidence="11 12" key="1">
    <citation type="submission" date="2014-11" db="EMBL/GenBank/DDBJ databases">
        <title>Pan-genome of Gallibacterium spp.</title>
        <authorList>
            <person name="Kudirkiene E."/>
            <person name="Bojesen A.M."/>
        </authorList>
    </citation>
    <scope>NUCLEOTIDE SEQUENCE [LARGE SCALE GENOMIC DNA]</scope>
    <source>
        <strain evidence="11 12">F151</strain>
    </source>
</reference>
<comment type="catalytic activity">
    <reaction evidence="9">
        <text>N-terminal S-1,2-diacyl-sn-glyceryl-L-cysteinyl-[lipoprotein] + a glycerophospholipid = N-acyl-S-1,2-diacyl-sn-glyceryl-L-cysteinyl-[lipoprotein] + a 2-acyl-sn-glycero-3-phospholipid + H(+)</text>
        <dbReference type="Rhea" id="RHEA:48228"/>
        <dbReference type="Rhea" id="RHEA-COMP:14681"/>
        <dbReference type="Rhea" id="RHEA-COMP:14684"/>
        <dbReference type="ChEBI" id="CHEBI:15378"/>
        <dbReference type="ChEBI" id="CHEBI:136912"/>
        <dbReference type="ChEBI" id="CHEBI:140656"/>
        <dbReference type="ChEBI" id="CHEBI:140657"/>
        <dbReference type="ChEBI" id="CHEBI:140660"/>
        <dbReference type="EC" id="2.3.1.269"/>
    </reaction>
</comment>
<keyword evidence="6 9" id="KW-1133">Transmembrane helix</keyword>
<dbReference type="InterPro" id="IPR045378">
    <property type="entry name" value="LNT_N"/>
</dbReference>
<keyword evidence="8 9" id="KW-0012">Acyltransferase</keyword>
<evidence type="ECO:0000256" key="5">
    <source>
        <dbReference type="ARBA" id="ARBA00022692"/>
    </source>
</evidence>
<dbReference type="EC" id="2.3.1.269" evidence="9"/>
<evidence type="ECO:0000313" key="11">
    <source>
        <dbReference type="EMBL" id="OBW93455.1"/>
    </source>
</evidence>
<dbReference type="OrthoDB" id="9804277at2"/>
<dbReference type="Pfam" id="PF20154">
    <property type="entry name" value="LNT_N"/>
    <property type="match status" value="1"/>
</dbReference>
<keyword evidence="12" id="KW-1185">Reference proteome</keyword>
<comment type="subcellular location">
    <subcellularLocation>
        <location evidence="1 9">Cell membrane</location>
        <topology evidence="1 9">Multi-pass membrane protein</topology>
    </subcellularLocation>
</comment>
<dbReference type="InterPro" id="IPR036526">
    <property type="entry name" value="C-N_Hydrolase_sf"/>
</dbReference>